<organism evidence="1 2">
    <name type="scientific">Nocardia seriolae</name>
    <dbReference type="NCBI Taxonomy" id="37332"/>
    <lineage>
        <taxon>Bacteria</taxon>
        <taxon>Bacillati</taxon>
        <taxon>Actinomycetota</taxon>
        <taxon>Actinomycetes</taxon>
        <taxon>Mycobacteriales</taxon>
        <taxon>Nocardiaceae</taxon>
        <taxon>Nocardia</taxon>
    </lineage>
</organism>
<name>A0ABC8B568_9NOCA</name>
<dbReference type="AlphaFoldDB" id="A0ABC8B568"/>
<dbReference type="RefSeq" id="WP_158660864.1">
    <property type="nucleotide sequence ID" value="NZ_CP017839.1"/>
</dbReference>
<sequence>MTIREFAVPTDRELIDQLGITFDDEGPGRYGIVRAFDLTANNGDVMKISYDIPGGSFRYRWSQGGQLISDSFREGAVLLKAYFVGEDIAISVTFDTDGLRGSLEITVGDAIKVRDEMFFS</sequence>
<dbReference type="KEGG" id="nsr:NS506_07702"/>
<proteinExistence type="predicted"/>
<gene>
    <name evidence="1" type="ORF">NS506_07702</name>
</gene>
<protein>
    <submittedName>
        <fullName evidence="1">Uncharacterized protein</fullName>
    </submittedName>
</protein>
<dbReference type="EMBL" id="CP017839">
    <property type="protein sequence ID" value="APB01721.1"/>
    <property type="molecule type" value="Genomic_DNA"/>
</dbReference>
<evidence type="ECO:0000313" key="1">
    <source>
        <dbReference type="EMBL" id="APB01721.1"/>
    </source>
</evidence>
<evidence type="ECO:0000313" key="2">
    <source>
        <dbReference type="Proteomes" id="UP000180166"/>
    </source>
</evidence>
<dbReference type="Proteomes" id="UP000180166">
    <property type="component" value="Chromosome"/>
</dbReference>
<reference evidence="1 2" key="1">
    <citation type="submission" date="2016-10" db="EMBL/GenBank/DDBJ databases">
        <title>Genome sequence of Nocardia seriolae strain EM150506, isolated from Anguila japonica.</title>
        <authorList>
            <person name="Han H.-J."/>
        </authorList>
    </citation>
    <scope>NUCLEOTIDE SEQUENCE [LARGE SCALE GENOMIC DNA]</scope>
    <source>
        <strain evidence="1 2">EM150506</strain>
    </source>
</reference>
<accession>A0ABC8B568</accession>